<dbReference type="PROSITE" id="PS51194">
    <property type="entry name" value="HELICASE_CTER"/>
    <property type="match status" value="1"/>
</dbReference>
<evidence type="ECO:0000256" key="5">
    <source>
        <dbReference type="ARBA" id="ARBA00022840"/>
    </source>
</evidence>
<evidence type="ECO:0000256" key="4">
    <source>
        <dbReference type="ARBA" id="ARBA00022806"/>
    </source>
</evidence>
<feature type="compositionally biased region" description="Low complexity" evidence="7">
    <location>
        <begin position="33"/>
        <end position="46"/>
    </location>
</feature>
<sequence length="577" mass="62878">MSNLDWSKNDSFTASPSTSPPEKDGKTSSGWVTSLAPSSTPSTTLPGGVSAPGSWPPQTTSSSWPVQQSTTFLAAPSQSTSSTPLSTSMWPIPSLQGQASSSTVPAPWGTPSSIWSGNLTSNTPILSAPNASATLTSSTSASGTGSANTALGDDIDLMYDVVVEDMKSLTPLESVKTFEELKLSEPLLKAVYSSKFAKPSRIQEYALPYLLRDPPEHLIAQSQSGTGKTAAFALAVLSRLNYLDESTQALVLAPTRELARQIVNVFKELGKYTDAKICEAIPEGTQQSAPLVKSHIVVGTPGTISNMLKRKNIVKDKVRVLVLDEADHMLDLQGLGDQSNQIRRLLLPDIQVVMFSATWNDKVLKYATNFMHGKFNRIHLQVKHLVLKSIKAFYLDCENEDDRFDMLVALYSLVSVSQSMIFVAKRKTATAIGTKMRQKGHSVAYLHGTMDTAERDDTIDSFRNARTKVLISTNVLARGIDVSNVNLVINYDLPIKVDGTADVDAYIHRIGRTGRFGRTGVTVNFVHDEKSYLLLEVIQDFYGQKLLKLPAGDSSEDFSDRLDRMENFIKSALKSSS</sequence>
<dbReference type="InterPro" id="IPR027417">
    <property type="entry name" value="P-loop_NTPase"/>
</dbReference>
<dbReference type="InterPro" id="IPR001650">
    <property type="entry name" value="Helicase_C-like"/>
</dbReference>
<dbReference type="GO" id="GO:0003724">
    <property type="term" value="F:RNA helicase activity"/>
    <property type="evidence" value="ECO:0007669"/>
    <property type="project" value="UniProtKB-EC"/>
</dbReference>
<dbReference type="Pfam" id="PF00271">
    <property type="entry name" value="Helicase_C"/>
    <property type="match status" value="1"/>
</dbReference>
<evidence type="ECO:0000256" key="2">
    <source>
        <dbReference type="ARBA" id="ARBA00022741"/>
    </source>
</evidence>
<dbReference type="EC" id="3.6.4.13" evidence="1"/>
<dbReference type="Proteomes" id="UP000696485">
    <property type="component" value="Unassembled WGS sequence"/>
</dbReference>
<feature type="domain" description="Helicase C-terminal" evidence="9">
    <location>
        <begin position="389"/>
        <end position="557"/>
    </location>
</feature>
<dbReference type="PROSITE" id="PS51195">
    <property type="entry name" value="Q_MOTIF"/>
    <property type="match status" value="1"/>
</dbReference>
<proteinExistence type="predicted"/>
<dbReference type="EMBL" id="JAAAUY010000044">
    <property type="protein sequence ID" value="KAF9336871.1"/>
    <property type="molecule type" value="Genomic_DNA"/>
</dbReference>
<dbReference type="PANTHER" id="PTHR47958">
    <property type="entry name" value="ATP-DEPENDENT RNA HELICASE DBP3"/>
    <property type="match status" value="1"/>
</dbReference>
<feature type="compositionally biased region" description="Low complexity" evidence="7">
    <location>
        <begin position="56"/>
        <end position="88"/>
    </location>
</feature>
<dbReference type="InterPro" id="IPR014014">
    <property type="entry name" value="RNA_helicase_DEAD_Q_motif"/>
</dbReference>
<feature type="domain" description="Helicase ATP-binding" evidence="8">
    <location>
        <begin position="209"/>
        <end position="377"/>
    </location>
</feature>
<comment type="caution">
    <text evidence="11">The sequence shown here is derived from an EMBL/GenBank/DDBJ whole genome shotgun (WGS) entry which is preliminary data.</text>
</comment>
<dbReference type="SMART" id="SM00490">
    <property type="entry name" value="HELICc"/>
    <property type="match status" value="1"/>
</dbReference>
<evidence type="ECO:0000256" key="7">
    <source>
        <dbReference type="SAM" id="MobiDB-lite"/>
    </source>
</evidence>
<dbReference type="AlphaFoldDB" id="A0A9P5SRM3"/>
<evidence type="ECO:0000259" key="9">
    <source>
        <dbReference type="PROSITE" id="PS51194"/>
    </source>
</evidence>
<dbReference type="SUPFAM" id="SSF52540">
    <property type="entry name" value="P-loop containing nucleoside triphosphate hydrolases"/>
    <property type="match status" value="1"/>
</dbReference>
<dbReference type="InterPro" id="IPR014001">
    <property type="entry name" value="Helicase_ATP-bd"/>
</dbReference>
<evidence type="ECO:0000313" key="11">
    <source>
        <dbReference type="EMBL" id="KAF9336871.1"/>
    </source>
</evidence>
<dbReference type="GO" id="GO:0016787">
    <property type="term" value="F:hydrolase activity"/>
    <property type="evidence" value="ECO:0007669"/>
    <property type="project" value="UniProtKB-KW"/>
</dbReference>
<dbReference type="SMART" id="SM00487">
    <property type="entry name" value="DEXDc"/>
    <property type="match status" value="1"/>
</dbReference>
<dbReference type="Gene3D" id="3.40.50.300">
    <property type="entry name" value="P-loop containing nucleotide triphosphate hydrolases"/>
    <property type="match status" value="2"/>
</dbReference>
<dbReference type="CDD" id="cd17963">
    <property type="entry name" value="DEADc_DDX19_DDX25"/>
    <property type="match status" value="1"/>
</dbReference>
<feature type="short sequence motif" description="Q motif" evidence="6">
    <location>
        <begin position="176"/>
        <end position="204"/>
    </location>
</feature>
<reference evidence="11" key="1">
    <citation type="journal article" date="2020" name="Fungal Divers.">
        <title>Resolving the Mortierellaceae phylogeny through synthesis of multi-gene phylogenetics and phylogenomics.</title>
        <authorList>
            <person name="Vandepol N."/>
            <person name="Liber J."/>
            <person name="Desiro A."/>
            <person name="Na H."/>
            <person name="Kennedy M."/>
            <person name="Barry K."/>
            <person name="Grigoriev I.V."/>
            <person name="Miller A.N."/>
            <person name="O'Donnell K."/>
            <person name="Stajich J.E."/>
            <person name="Bonito G."/>
        </authorList>
    </citation>
    <scope>NUCLEOTIDE SEQUENCE</scope>
    <source>
        <strain evidence="11">NVP1</strain>
    </source>
</reference>
<dbReference type="PROSITE" id="PS51192">
    <property type="entry name" value="HELICASE_ATP_BIND_1"/>
    <property type="match status" value="1"/>
</dbReference>
<evidence type="ECO:0000256" key="6">
    <source>
        <dbReference type="PROSITE-ProRule" id="PRU00552"/>
    </source>
</evidence>
<gene>
    <name evidence="11" type="primary">DBP5_1</name>
    <name evidence="11" type="ORF">BG006_007094</name>
</gene>
<evidence type="ECO:0000256" key="3">
    <source>
        <dbReference type="ARBA" id="ARBA00022801"/>
    </source>
</evidence>
<dbReference type="Pfam" id="PF00270">
    <property type="entry name" value="DEAD"/>
    <property type="match status" value="1"/>
</dbReference>
<dbReference type="InterPro" id="IPR011545">
    <property type="entry name" value="DEAD/DEAH_box_helicase_dom"/>
</dbReference>
<evidence type="ECO:0000259" key="8">
    <source>
        <dbReference type="PROSITE" id="PS51192"/>
    </source>
</evidence>
<feature type="compositionally biased region" description="Polar residues" evidence="7">
    <location>
        <begin position="1"/>
        <end position="17"/>
    </location>
</feature>
<keyword evidence="3" id="KW-0378">Hydrolase</keyword>
<dbReference type="GO" id="GO:0003676">
    <property type="term" value="F:nucleic acid binding"/>
    <property type="evidence" value="ECO:0007669"/>
    <property type="project" value="InterPro"/>
</dbReference>
<organism evidence="11 12">
    <name type="scientific">Podila minutissima</name>
    <dbReference type="NCBI Taxonomy" id="64525"/>
    <lineage>
        <taxon>Eukaryota</taxon>
        <taxon>Fungi</taxon>
        <taxon>Fungi incertae sedis</taxon>
        <taxon>Mucoromycota</taxon>
        <taxon>Mortierellomycotina</taxon>
        <taxon>Mortierellomycetes</taxon>
        <taxon>Mortierellales</taxon>
        <taxon>Mortierellaceae</taxon>
        <taxon>Podila</taxon>
    </lineage>
</organism>
<name>A0A9P5SRM3_9FUNG</name>
<feature type="region of interest" description="Disordered" evidence="7">
    <location>
        <begin position="1"/>
        <end position="106"/>
    </location>
</feature>
<dbReference type="CDD" id="cd18787">
    <property type="entry name" value="SF2_C_DEAD"/>
    <property type="match status" value="1"/>
</dbReference>
<evidence type="ECO:0000256" key="1">
    <source>
        <dbReference type="ARBA" id="ARBA00012552"/>
    </source>
</evidence>
<keyword evidence="5" id="KW-0067">ATP-binding</keyword>
<accession>A0A9P5SRM3</accession>
<feature type="compositionally biased region" description="Polar residues" evidence="7">
    <location>
        <begin position="95"/>
        <end position="106"/>
    </location>
</feature>
<evidence type="ECO:0000313" key="12">
    <source>
        <dbReference type="Proteomes" id="UP000696485"/>
    </source>
</evidence>
<dbReference type="GO" id="GO:0005524">
    <property type="term" value="F:ATP binding"/>
    <property type="evidence" value="ECO:0007669"/>
    <property type="project" value="UniProtKB-KW"/>
</dbReference>
<keyword evidence="2" id="KW-0547">Nucleotide-binding</keyword>
<keyword evidence="4 11" id="KW-0347">Helicase</keyword>
<feature type="domain" description="DEAD-box RNA helicase Q" evidence="10">
    <location>
        <begin position="176"/>
        <end position="204"/>
    </location>
</feature>
<protein>
    <recommendedName>
        <fullName evidence="1">RNA helicase</fullName>
        <ecNumber evidence="1">3.6.4.13</ecNumber>
    </recommendedName>
</protein>
<keyword evidence="12" id="KW-1185">Reference proteome</keyword>
<evidence type="ECO:0000259" key="10">
    <source>
        <dbReference type="PROSITE" id="PS51195"/>
    </source>
</evidence>